<gene>
    <name evidence="1" type="ORF">ERS007679_02511</name>
</gene>
<sequence length="65" mass="6933">MSASMRRAIFDARLSVQTASGSVLISIECTVLAESRARADAESPKIQDFEAILRLLAQPGELGPS</sequence>
<dbReference type="Proteomes" id="UP000045842">
    <property type="component" value="Unassembled WGS sequence"/>
</dbReference>
<accession>A0A655IE51</accession>
<protein>
    <submittedName>
        <fullName evidence="1">Uncharacterized protein</fullName>
    </submittedName>
</protein>
<organism evidence="1 2">
    <name type="scientific">Mycobacterium tuberculosis</name>
    <dbReference type="NCBI Taxonomy" id="1773"/>
    <lineage>
        <taxon>Bacteria</taxon>
        <taxon>Bacillati</taxon>
        <taxon>Actinomycetota</taxon>
        <taxon>Actinomycetes</taxon>
        <taxon>Mycobacteriales</taxon>
        <taxon>Mycobacteriaceae</taxon>
        <taxon>Mycobacterium</taxon>
        <taxon>Mycobacterium tuberculosis complex</taxon>
    </lineage>
</organism>
<evidence type="ECO:0000313" key="2">
    <source>
        <dbReference type="Proteomes" id="UP000045842"/>
    </source>
</evidence>
<evidence type="ECO:0000313" key="1">
    <source>
        <dbReference type="EMBL" id="COV81670.1"/>
    </source>
</evidence>
<reference evidence="1 2" key="1">
    <citation type="submission" date="2015-03" db="EMBL/GenBank/DDBJ databases">
        <authorList>
            <consortium name="Pathogen Informatics"/>
        </authorList>
    </citation>
    <scope>NUCLEOTIDE SEQUENCE [LARGE SCALE GENOMIC DNA]</scope>
    <source>
        <strain evidence="1 2">G09801536</strain>
    </source>
</reference>
<proteinExistence type="predicted"/>
<name>A0A655IE51_MYCTX</name>
<dbReference type="AlphaFoldDB" id="A0A655IE51"/>
<dbReference type="EMBL" id="CSAD01000353">
    <property type="protein sequence ID" value="COV81670.1"/>
    <property type="molecule type" value="Genomic_DNA"/>
</dbReference>